<sequence>MEMHKEVTDRKERKRLQAMVKSRGVACNFDTGDYVLWSRVDKRINTHKLLARWVGPFKVVQPLPMIKHLITGVEYEVQCSRLKFYSDASLNITEEITELIANQGMLLGVRQLVNHRFNNLLHRWEFLVSWAGLTAIEDSWESATDMQKDVPVKVNDYMERVQDEELNEALRASTDAS</sequence>
<dbReference type="InterPro" id="IPR023780">
    <property type="entry name" value="Chromo_domain"/>
</dbReference>
<reference evidence="2 3" key="1">
    <citation type="submission" date="2013-11" db="EMBL/GenBank/DDBJ databases">
        <title>The Genome Sequence of Phytophthora parasitica P1569.</title>
        <authorList>
            <consortium name="The Broad Institute Genomics Platform"/>
            <person name="Russ C."/>
            <person name="Tyler B."/>
            <person name="Panabieres F."/>
            <person name="Shan W."/>
            <person name="Tripathy S."/>
            <person name="Grunwald N."/>
            <person name="Machado M."/>
            <person name="Johnson C.S."/>
            <person name="Arredondo F."/>
            <person name="Hong C."/>
            <person name="Coffey M."/>
            <person name="Young S.K."/>
            <person name="Zeng Q."/>
            <person name="Gargeya S."/>
            <person name="Fitzgerald M."/>
            <person name="Abouelleil A."/>
            <person name="Alvarado L."/>
            <person name="Chapman S.B."/>
            <person name="Gainer-Dewar J."/>
            <person name="Goldberg J."/>
            <person name="Griggs A."/>
            <person name="Gujja S."/>
            <person name="Hansen M."/>
            <person name="Howarth C."/>
            <person name="Imamovic A."/>
            <person name="Ireland A."/>
            <person name="Larimer J."/>
            <person name="McCowan C."/>
            <person name="Murphy C."/>
            <person name="Pearson M."/>
            <person name="Poon T.W."/>
            <person name="Priest M."/>
            <person name="Roberts A."/>
            <person name="Saif S."/>
            <person name="Shea T."/>
            <person name="Sykes S."/>
            <person name="Wortman J."/>
            <person name="Nusbaum C."/>
            <person name="Birren B."/>
        </authorList>
    </citation>
    <scope>NUCLEOTIDE SEQUENCE [LARGE SCALE GENOMIC DNA]</scope>
    <source>
        <strain evidence="2 3">P1569</strain>
    </source>
</reference>
<accession>V9EHC1</accession>
<dbReference type="AlphaFoldDB" id="V9EHC1"/>
<dbReference type="OrthoDB" id="101786at2759"/>
<dbReference type="Proteomes" id="UP000018721">
    <property type="component" value="Unassembled WGS sequence"/>
</dbReference>
<dbReference type="PROSITE" id="PS50013">
    <property type="entry name" value="CHROMO_2"/>
    <property type="match status" value="1"/>
</dbReference>
<feature type="domain" description="Chromo" evidence="1">
    <location>
        <begin position="107"/>
        <end position="169"/>
    </location>
</feature>
<name>V9EHC1_PHYNI</name>
<evidence type="ECO:0000313" key="3">
    <source>
        <dbReference type="Proteomes" id="UP000018721"/>
    </source>
</evidence>
<dbReference type="EMBL" id="ANIZ01002852">
    <property type="protein sequence ID" value="ETI37923.1"/>
    <property type="molecule type" value="Genomic_DNA"/>
</dbReference>
<dbReference type="Pfam" id="PF00385">
    <property type="entry name" value="Chromo"/>
    <property type="match status" value="1"/>
</dbReference>
<evidence type="ECO:0000259" key="1">
    <source>
        <dbReference type="PROSITE" id="PS50013"/>
    </source>
</evidence>
<dbReference type="HOGENOM" id="CLU_078661_0_0_1"/>
<evidence type="ECO:0000313" key="2">
    <source>
        <dbReference type="EMBL" id="ETI37923.1"/>
    </source>
</evidence>
<organism evidence="2 3">
    <name type="scientific">Phytophthora nicotianae P1569</name>
    <dbReference type="NCBI Taxonomy" id="1317065"/>
    <lineage>
        <taxon>Eukaryota</taxon>
        <taxon>Sar</taxon>
        <taxon>Stramenopiles</taxon>
        <taxon>Oomycota</taxon>
        <taxon>Peronosporomycetes</taxon>
        <taxon>Peronosporales</taxon>
        <taxon>Peronosporaceae</taxon>
        <taxon>Phytophthora</taxon>
    </lineage>
</organism>
<gene>
    <name evidence="2" type="ORF">F443_16237</name>
</gene>
<protein>
    <recommendedName>
        <fullName evidence="1">Chromo domain-containing protein</fullName>
    </recommendedName>
</protein>
<dbReference type="SUPFAM" id="SSF54160">
    <property type="entry name" value="Chromo domain-like"/>
    <property type="match status" value="1"/>
</dbReference>
<dbReference type="InterPro" id="IPR000953">
    <property type="entry name" value="Chromo/chromo_shadow_dom"/>
</dbReference>
<keyword evidence="3" id="KW-1185">Reference proteome</keyword>
<proteinExistence type="predicted"/>
<dbReference type="Gene3D" id="2.40.50.40">
    <property type="match status" value="1"/>
</dbReference>
<dbReference type="InterPro" id="IPR016197">
    <property type="entry name" value="Chromo-like_dom_sf"/>
</dbReference>
<comment type="caution">
    <text evidence="2">The sequence shown here is derived from an EMBL/GenBank/DDBJ whole genome shotgun (WGS) entry which is preliminary data.</text>
</comment>